<accession>A0A075QRX2</accession>
<feature type="transmembrane region" description="Helical" evidence="1">
    <location>
        <begin position="81"/>
        <end position="103"/>
    </location>
</feature>
<dbReference type="AlphaFoldDB" id="A0A075QRX2"/>
<proteinExistence type="predicted"/>
<evidence type="ECO:0000256" key="1">
    <source>
        <dbReference type="SAM" id="Phobius"/>
    </source>
</evidence>
<feature type="transmembrane region" description="Helical" evidence="1">
    <location>
        <begin position="128"/>
        <end position="150"/>
    </location>
</feature>
<keyword evidence="1" id="KW-0472">Membrane</keyword>
<feature type="transmembrane region" description="Helical" evidence="1">
    <location>
        <begin position="48"/>
        <end position="69"/>
    </location>
</feature>
<geneLocation type="mitochondrion" evidence="3"/>
<evidence type="ECO:0000313" key="3">
    <source>
        <dbReference type="EMBL" id="AIG21321.1"/>
    </source>
</evidence>
<organism evidence="3">
    <name type="scientific">Dendropoma rhyssoconchum</name>
    <dbReference type="NCBI Taxonomy" id="1434780"/>
    <lineage>
        <taxon>Eukaryota</taxon>
        <taxon>Metazoa</taxon>
        <taxon>Spiralia</taxon>
        <taxon>Lophotrochozoa</taxon>
        <taxon>Mollusca</taxon>
        <taxon>Gastropoda</taxon>
        <taxon>Caenogastropoda</taxon>
        <taxon>Littorinimorpha</taxon>
        <taxon>Vermetoidea</taxon>
        <taxon>Vermetidae</taxon>
        <taxon>Dendropoma</taxon>
    </lineage>
</organism>
<feature type="signal peptide" evidence="2">
    <location>
        <begin position="1"/>
        <end position="21"/>
    </location>
</feature>
<keyword evidence="1" id="KW-1133">Transmembrane helix</keyword>
<keyword evidence="3" id="KW-0496">Mitochondrion</keyword>
<feature type="chain" id="PRO_5001709444" evidence="2">
    <location>
        <begin position="22"/>
        <end position="160"/>
    </location>
</feature>
<sequence>MSAVLICAVVSFISLFLPAMAQPLSLGFNIMCMTVGGCCLCGLFLSSWYGYMLFLVYVGGLLVMFAYVAALIPNVMYKSNYLFLAVASLAFLGVSLVLTSYFMDLGVLTESGVEWSMKYSGGELANEAGMLLVLALILLVTLIAVVKICYFRGGALRSYV</sequence>
<reference evidence="3" key="1">
    <citation type="journal article" date="2014" name="Malacologia">
        <title>Deconstructing Dendropoma: a systematic revision of a world-wide worm-snail group with descriptions of new genera (Caenogastropoda: Vermetidae).</title>
        <authorList>
            <person name="Golding R.E."/>
            <person name="Bieler R."/>
            <person name="Rawlings T.A."/>
            <person name="Collins T.M."/>
        </authorList>
    </citation>
    <scope>NUCLEOTIDE SEQUENCE</scope>
    <source>
        <strain evidence="3">DRHYSS_020804-2_MACVEC</strain>
    </source>
</reference>
<keyword evidence="2" id="KW-0732">Signal</keyword>
<evidence type="ECO:0000256" key="2">
    <source>
        <dbReference type="SAM" id="SignalP"/>
    </source>
</evidence>
<name>A0A075QRX2_9CAEN</name>
<dbReference type="EMBL" id="KC583429">
    <property type="protein sequence ID" value="AIG21321.1"/>
    <property type="molecule type" value="Genomic_DNA"/>
</dbReference>
<keyword evidence="1" id="KW-0812">Transmembrane</keyword>
<protein>
    <submittedName>
        <fullName evidence="3">NADH dehydrogenase subunit 6</fullName>
    </submittedName>
</protein>